<proteinExistence type="predicted"/>
<organism evidence="3 4">
    <name type="scientific">Nonlabens agnitus</name>
    <dbReference type="NCBI Taxonomy" id="870484"/>
    <lineage>
        <taxon>Bacteria</taxon>
        <taxon>Pseudomonadati</taxon>
        <taxon>Bacteroidota</taxon>
        <taxon>Flavobacteriia</taxon>
        <taxon>Flavobacteriales</taxon>
        <taxon>Flavobacteriaceae</taxon>
        <taxon>Nonlabens</taxon>
    </lineage>
</organism>
<dbReference type="PANTHER" id="PTHR43135:SF3">
    <property type="entry name" value="ALPHA-D-RIBOSE 1-METHYLPHOSPHONATE 5-TRIPHOSPHATE DIPHOSPHATASE"/>
    <property type="match status" value="1"/>
</dbReference>
<accession>A0A2S9WWW5</accession>
<feature type="domain" description="Amidohydrolase-related" evidence="2">
    <location>
        <begin position="75"/>
        <end position="424"/>
    </location>
</feature>
<dbReference type="Gene3D" id="3.20.20.140">
    <property type="entry name" value="Metal-dependent hydrolases"/>
    <property type="match status" value="1"/>
</dbReference>
<protein>
    <submittedName>
        <fullName evidence="3">Amidohydrolase</fullName>
    </submittedName>
</protein>
<evidence type="ECO:0000259" key="2">
    <source>
        <dbReference type="Pfam" id="PF01979"/>
    </source>
</evidence>
<keyword evidence="3" id="KW-0378">Hydrolase</keyword>
<dbReference type="Proteomes" id="UP000239532">
    <property type="component" value="Unassembled WGS sequence"/>
</dbReference>
<keyword evidence="4" id="KW-1185">Reference proteome</keyword>
<evidence type="ECO:0000313" key="3">
    <source>
        <dbReference type="EMBL" id="PRP67943.1"/>
    </source>
</evidence>
<dbReference type="PANTHER" id="PTHR43135">
    <property type="entry name" value="ALPHA-D-RIBOSE 1-METHYLPHOSPHONATE 5-TRIPHOSPHATE DIPHOSPHATASE"/>
    <property type="match status" value="1"/>
</dbReference>
<evidence type="ECO:0000256" key="1">
    <source>
        <dbReference type="SAM" id="SignalP"/>
    </source>
</evidence>
<keyword evidence="1" id="KW-0732">Signal</keyword>
<dbReference type="AlphaFoldDB" id="A0A2S9WWW5"/>
<dbReference type="RefSeq" id="WP_105983632.1">
    <property type="nucleotide sequence ID" value="NZ_MQUC01000003.1"/>
</dbReference>
<comment type="caution">
    <text evidence="3">The sequence shown here is derived from an EMBL/GenBank/DDBJ whole genome shotgun (WGS) entry which is preliminary data.</text>
</comment>
<dbReference type="InterPro" id="IPR006680">
    <property type="entry name" value="Amidohydro-rel"/>
</dbReference>
<feature type="chain" id="PRO_5015474149" evidence="1">
    <location>
        <begin position="20"/>
        <end position="427"/>
    </location>
</feature>
<dbReference type="GO" id="GO:0016810">
    <property type="term" value="F:hydrolase activity, acting on carbon-nitrogen (but not peptide) bonds"/>
    <property type="evidence" value="ECO:0007669"/>
    <property type="project" value="InterPro"/>
</dbReference>
<dbReference type="Gene3D" id="2.30.40.10">
    <property type="entry name" value="Urease, subunit C, domain 1"/>
    <property type="match status" value="1"/>
</dbReference>
<dbReference type="CDD" id="cd01299">
    <property type="entry name" value="Met_dep_hydrolase_A"/>
    <property type="match status" value="1"/>
</dbReference>
<evidence type="ECO:0000313" key="4">
    <source>
        <dbReference type="Proteomes" id="UP000239532"/>
    </source>
</evidence>
<name>A0A2S9WWW5_9FLAO</name>
<dbReference type="InterPro" id="IPR011059">
    <property type="entry name" value="Metal-dep_hydrolase_composite"/>
</dbReference>
<dbReference type="InterPro" id="IPR051781">
    <property type="entry name" value="Metallo-dep_Hydrolase"/>
</dbReference>
<sequence length="427" mass="46119">MRHLFALLFSVMLSFTAFAQQTTTFIHAGHLLDTKSGKWMDEMTIKVSGTEITDVSKGYAAIPQDVKYFDLKDQWVLPGLTDMHVHMETEYNPQAYISKFVDDPADVAYNSVAFAETTLMKGFTTVRDLGGSGINISLRDAINKGKLVGPRIFTAGKSIATTGGHADPTNGGNAAFMGNPGPREGVADGADQAREAVRHRYKNGADCIKITATGGVLSVAKNGSNPQFTVEEIKAITSTAADYGFHVAAHAHGDEGMRRAVEGGVRTIEHGTYMSEETMDLMKKMNCYLVPTITAGKEVAMKAEEDGFYPDIVVPKAKAVGPQIQGTFGRAYKRGVPIVFGTDAGVFKHGKNAMEFGYMVEAGMPAMEAIQSATITPAKILQMEDQIGQVQKGFFADIIAVSDNPEKNVATLNDVKFVMKDGKVYKD</sequence>
<reference evidence="3 4" key="1">
    <citation type="submission" date="2016-11" db="EMBL/GenBank/DDBJ databases">
        <title>Trade-off between light-utilization and light-protection in marine flavobacteria.</title>
        <authorList>
            <person name="Kumagai Y."/>
        </authorList>
    </citation>
    <scope>NUCLEOTIDE SEQUENCE [LARGE SCALE GENOMIC DNA]</scope>
    <source>
        <strain evidence="3 4">JCM 17109</strain>
    </source>
</reference>
<dbReference type="SUPFAM" id="SSF51556">
    <property type="entry name" value="Metallo-dependent hydrolases"/>
    <property type="match status" value="1"/>
</dbReference>
<dbReference type="SUPFAM" id="SSF51338">
    <property type="entry name" value="Composite domain of metallo-dependent hydrolases"/>
    <property type="match status" value="1"/>
</dbReference>
<gene>
    <name evidence="3" type="ORF">BST86_13005</name>
</gene>
<dbReference type="Pfam" id="PF01979">
    <property type="entry name" value="Amidohydro_1"/>
    <property type="match status" value="1"/>
</dbReference>
<dbReference type="OrthoDB" id="9797498at2"/>
<dbReference type="EMBL" id="MQUC01000003">
    <property type="protein sequence ID" value="PRP67943.1"/>
    <property type="molecule type" value="Genomic_DNA"/>
</dbReference>
<dbReference type="InterPro" id="IPR057744">
    <property type="entry name" value="OTAase-like"/>
</dbReference>
<dbReference type="InterPro" id="IPR032466">
    <property type="entry name" value="Metal_Hydrolase"/>
</dbReference>
<feature type="signal peptide" evidence="1">
    <location>
        <begin position="1"/>
        <end position="19"/>
    </location>
</feature>